<keyword evidence="2" id="KW-1185">Reference proteome</keyword>
<gene>
    <name evidence="1" type="ordered locus">KVU_1724</name>
</gene>
<evidence type="ECO:0000313" key="2">
    <source>
        <dbReference type="Proteomes" id="UP000000692"/>
    </source>
</evidence>
<dbReference type="HOGENOM" id="CLU_2302078_0_0_5"/>
<dbReference type="AlphaFoldDB" id="F9YAN2"/>
<reference evidence="1 2" key="1">
    <citation type="journal article" date="2011" name="J. Bacteriol.">
        <title>Complete genome sequence of the industrial strain Ketogulonicigenium vulgare WSH-001.</title>
        <authorList>
            <person name="Liu L."/>
            <person name="Li Y."/>
            <person name="Zhang J."/>
            <person name="Zhou Z."/>
            <person name="Liu J."/>
            <person name="Li X."/>
            <person name="Zhou J."/>
            <person name="Du G."/>
            <person name="Wang L."/>
            <person name="Chen J."/>
        </authorList>
    </citation>
    <scope>NUCLEOTIDE SEQUENCE [LARGE SCALE GENOMIC DNA]</scope>
    <source>
        <strain evidence="1 2">WSH-001</strain>
    </source>
</reference>
<accession>F9YAN2</accession>
<dbReference type="Proteomes" id="UP000000692">
    <property type="component" value="Chromosome"/>
</dbReference>
<protein>
    <submittedName>
        <fullName evidence="1">Uncharacterized protein</fullName>
    </submittedName>
</protein>
<sequence length="100" mass="9790">MRGVLGFVTTYIAPAVLLLAVGVGTSWLMTQSAGVAAPVLPDAGLAVVVDGCLGAPARAPLPASGDNGGEFMALSAKDIARALDQCGGVSGALPWDLGAL</sequence>
<dbReference type="EMBL" id="CP002018">
    <property type="protein sequence ID" value="AEM41563.1"/>
    <property type="molecule type" value="Genomic_DNA"/>
</dbReference>
<name>F9YAN2_KETVW</name>
<dbReference type="RefSeq" id="WP_013384922.1">
    <property type="nucleotide sequence ID" value="NC_017384.1"/>
</dbReference>
<evidence type="ECO:0000313" key="1">
    <source>
        <dbReference type="EMBL" id="AEM41563.1"/>
    </source>
</evidence>
<dbReference type="KEGG" id="kvl:KVU_1724"/>
<organism evidence="1 2">
    <name type="scientific">Ketogulonicigenium vulgare (strain WSH-001)</name>
    <dbReference type="NCBI Taxonomy" id="759362"/>
    <lineage>
        <taxon>Bacteria</taxon>
        <taxon>Pseudomonadati</taxon>
        <taxon>Pseudomonadota</taxon>
        <taxon>Alphaproteobacteria</taxon>
        <taxon>Rhodobacterales</taxon>
        <taxon>Roseobacteraceae</taxon>
        <taxon>Ketogulonicigenium</taxon>
    </lineage>
</organism>
<proteinExistence type="predicted"/>